<dbReference type="OrthoDB" id="438211at2759"/>
<dbReference type="PANTHER" id="PTHR19282">
    <property type="entry name" value="TETRASPANIN"/>
    <property type="match status" value="1"/>
</dbReference>
<accession>A0A7R9A919</accession>
<keyword evidence="2 5" id="KW-0812">Transmembrane</keyword>
<feature type="transmembrane region" description="Helical" evidence="5">
    <location>
        <begin position="196"/>
        <end position="219"/>
    </location>
</feature>
<feature type="transmembrane region" description="Helical" evidence="5">
    <location>
        <begin position="73"/>
        <end position="98"/>
    </location>
</feature>
<protein>
    <recommendedName>
        <fullName evidence="8">Tetraspanin</fullName>
    </recommendedName>
</protein>
<comment type="subcellular location">
    <subcellularLocation>
        <location evidence="1">Membrane</location>
        <topology evidence="1">Multi-pass membrane protein</topology>
    </subcellularLocation>
</comment>
<dbReference type="PANTHER" id="PTHR19282:SF527">
    <property type="entry name" value="TETRASPANIN"/>
    <property type="match status" value="1"/>
</dbReference>
<evidence type="ECO:0000313" key="7">
    <source>
        <dbReference type="Proteomes" id="UP000677054"/>
    </source>
</evidence>
<keyword evidence="4 5" id="KW-0472">Membrane</keyword>
<dbReference type="Pfam" id="PF00335">
    <property type="entry name" value="Tetraspanin"/>
    <property type="match status" value="2"/>
</dbReference>
<evidence type="ECO:0000256" key="1">
    <source>
        <dbReference type="ARBA" id="ARBA00004141"/>
    </source>
</evidence>
<sequence>MHTGLGEPKIVVCGVMAFTGGIWRLAIRATVISPLVSDLFPASSACIQIAAGAVAVLLAYFRCRGEIKKVKCMLVTYSIFLLLLSIVLFVIGPLGFAFREEVEESIDKAMRKTLFEYDDRKENSVRLAWDHAQEKVCGLVVLAGGIWKAASHVVSPLVSDLFPASAYIQIAAGAVVVLLAFLGFCGEIKKVKCMLVTYSVLLSLLFIVLFLVGILGFAFRDEVVDSIDVAMRKALIEYDDRKQDSVRLGWDHAQKKLRCCGIEMAEEWQGNHHLNGRYPKSCCRFAPEGDMLLCEYNVAYTWSEGCRTKLETYIRNHGAILTGIGIWSVLLTVR</sequence>
<keyword evidence="3 5" id="KW-1133">Transmembrane helix</keyword>
<dbReference type="SUPFAM" id="SSF48652">
    <property type="entry name" value="Tetraspanin"/>
    <property type="match status" value="1"/>
</dbReference>
<evidence type="ECO:0008006" key="8">
    <source>
        <dbReference type="Google" id="ProtNLM"/>
    </source>
</evidence>
<dbReference type="AlphaFoldDB" id="A0A7R9A919"/>
<dbReference type="CDD" id="cd03127">
    <property type="entry name" value="tetraspanin_LEL"/>
    <property type="match status" value="1"/>
</dbReference>
<dbReference type="EMBL" id="LR901988">
    <property type="protein sequence ID" value="CAD7249753.1"/>
    <property type="molecule type" value="Genomic_DNA"/>
</dbReference>
<dbReference type="GO" id="GO:0005886">
    <property type="term" value="C:plasma membrane"/>
    <property type="evidence" value="ECO:0007669"/>
    <property type="project" value="TreeGrafter"/>
</dbReference>
<dbReference type="Proteomes" id="UP000677054">
    <property type="component" value="Unassembled WGS sequence"/>
</dbReference>
<feature type="transmembrane region" description="Helical" evidence="5">
    <location>
        <begin position="39"/>
        <end position="61"/>
    </location>
</feature>
<dbReference type="InterPro" id="IPR008952">
    <property type="entry name" value="Tetraspanin_EC2_sf"/>
</dbReference>
<dbReference type="EMBL" id="CAJPEV010002471">
    <property type="protein sequence ID" value="CAG0897012.1"/>
    <property type="molecule type" value="Genomic_DNA"/>
</dbReference>
<keyword evidence="7" id="KW-1185">Reference proteome</keyword>
<dbReference type="Gene3D" id="1.10.1450.10">
    <property type="entry name" value="Tetraspanin"/>
    <property type="match status" value="1"/>
</dbReference>
<evidence type="ECO:0000256" key="2">
    <source>
        <dbReference type="ARBA" id="ARBA00022692"/>
    </source>
</evidence>
<evidence type="ECO:0000256" key="4">
    <source>
        <dbReference type="ARBA" id="ARBA00023136"/>
    </source>
</evidence>
<reference evidence="6" key="1">
    <citation type="submission" date="2020-11" db="EMBL/GenBank/DDBJ databases">
        <authorList>
            <person name="Tran Van P."/>
        </authorList>
    </citation>
    <scope>NUCLEOTIDE SEQUENCE</scope>
</reference>
<evidence type="ECO:0000256" key="5">
    <source>
        <dbReference type="SAM" id="Phobius"/>
    </source>
</evidence>
<proteinExistence type="predicted"/>
<name>A0A7R9A919_9CRUS</name>
<evidence type="ECO:0000256" key="3">
    <source>
        <dbReference type="ARBA" id="ARBA00022989"/>
    </source>
</evidence>
<organism evidence="6">
    <name type="scientific">Darwinula stevensoni</name>
    <dbReference type="NCBI Taxonomy" id="69355"/>
    <lineage>
        <taxon>Eukaryota</taxon>
        <taxon>Metazoa</taxon>
        <taxon>Ecdysozoa</taxon>
        <taxon>Arthropoda</taxon>
        <taxon>Crustacea</taxon>
        <taxon>Oligostraca</taxon>
        <taxon>Ostracoda</taxon>
        <taxon>Podocopa</taxon>
        <taxon>Podocopida</taxon>
        <taxon>Darwinulocopina</taxon>
        <taxon>Darwinuloidea</taxon>
        <taxon>Darwinulidae</taxon>
        <taxon>Darwinula</taxon>
    </lineage>
</organism>
<dbReference type="PRINTS" id="PR00259">
    <property type="entry name" value="TMFOUR"/>
</dbReference>
<feature type="transmembrane region" description="Helical" evidence="5">
    <location>
        <begin position="166"/>
        <end position="184"/>
    </location>
</feature>
<gene>
    <name evidence="6" type="ORF">DSTB1V02_LOCUS9540</name>
</gene>
<evidence type="ECO:0000313" key="6">
    <source>
        <dbReference type="EMBL" id="CAD7249753.1"/>
    </source>
</evidence>
<dbReference type="InterPro" id="IPR018499">
    <property type="entry name" value="Tetraspanin/Peripherin"/>
</dbReference>